<accession>A0A7J5B8Z5</accession>
<evidence type="ECO:0000259" key="2">
    <source>
        <dbReference type="Pfam" id="PF07179"/>
    </source>
</evidence>
<feature type="domain" description="SseB protein N-terminal" evidence="2">
    <location>
        <begin position="41"/>
        <end position="165"/>
    </location>
</feature>
<reference evidence="3 4" key="1">
    <citation type="submission" date="2019-09" db="EMBL/GenBank/DDBJ databases">
        <title>Phylogeny of genus Pseudoclavibacter and closely related genus.</title>
        <authorList>
            <person name="Li Y."/>
        </authorList>
    </citation>
    <scope>NUCLEOTIDE SEQUENCE [LARGE SCALE GENOMIC DNA]</scope>
    <source>
        <strain evidence="3 4">KCTC 13959</strain>
    </source>
</reference>
<feature type="region of interest" description="Disordered" evidence="1">
    <location>
        <begin position="1"/>
        <end position="35"/>
    </location>
</feature>
<dbReference type="EMBL" id="WBKB01000007">
    <property type="protein sequence ID" value="KAB1641859.1"/>
    <property type="molecule type" value="Genomic_DNA"/>
</dbReference>
<protein>
    <submittedName>
        <fullName evidence="3">SseB family protein</fullName>
    </submittedName>
</protein>
<dbReference type="AlphaFoldDB" id="A0A7J5B8Z5"/>
<evidence type="ECO:0000313" key="3">
    <source>
        <dbReference type="EMBL" id="KAB1641859.1"/>
    </source>
</evidence>
<dbReference type="InterPro" id="IPR009839">
    <property type="entry name" value="SseB_N"/>
</dbReference>
<feature type="compositionally biased region" description="Polar residues" evidence="1">
    <location>
        <begin position="25"/>
        <end position="34"/>
    </location>
</feature>
<dbReference type="Proteomes" id="UP000433493">
    <property type="component" value="Unassembled WGS sequence"/>
</dbReference>
<name>A0A7J5B8Z5_9MICO</name>
<proteinExistence type="predicted"/>
<sequence>MVEIPPHLHGGLADSAGQPWAGRTFSENPWQNDDGTAPAELAEALAKLRAGDGSPVEVVDALRDTRLLVPLIAELGEEGINDQGIKVDKSADLSIVTVKAPDGRGIVPVFSSVEAMQRWDASARPIPVDSRRAALAAVEEHNDLLILDPGSPETEFAVRRPAVWAISQAADYELPWRDPEVLKQAQTLLGIEPRLLGIDLLPGDPQCVFAGPELLIALHVAADLDEASVGSVVTNVRSALAGNSELVERVDSLGLRVDRVSTEPTKTDKKTRRKPGLFRRRNAG</sequence>
<keyword evidence="4" id="KW-1185">Reference proteome</keyword>
<feature type="region of interest" description="Disordered" evidence="1">
    <location>
        <begin position="259"/>
        <end position="284"/>
    </location>
</feature>
<feature type="compositionally biased region" description="Basic and acidic residues" evidence="1">
    <location>
        <begin position="259"/>
        <end position="268"/>
    </location>
</feature>
<dbReference type="RefSeq" id="WP_158052810.1">
    <property type="nucleotide sequence ID" value="NZ_WBKB01000007.1"/>
</dbReference>
<comment type="caution">
    <text evidence="3">The sequence shown here is derived from an EMBL/GenBank/DDBJ whole genome shotgun (WGS) entry which is preliminary data.</text>
</comment>
<feature type="compositionally biased region" description="Basic residues" evidence="1">
    <location>
        <begin position="269"/>
        <end position="284"/>
    </location>
</feature>
<evidence type="ECO:0000256" key="1">
    <source>
        <dbReference type="SAM" id="MobiDB-lite"/>
    </source>
</evidence>
<evidence type="ECO:0000313" key="4">
    <source>
        <dbReference type="Proteomes" id="UP000433493"/>
    </source>
</evidence>
<dbReference type="OrthoDB" id="5188303at2"/>
<dbReference type="Pfam" id="PF07179">
    <property type="entry name" value="SseB"/>
    <property type="match status" value="1"/>
</dbReference>
<gene>
    <name evidence="3" type="ORF">F8O05_11055</name>
</gene>
<organism evidence="3 4">
    <name type="scientific">Gulosibacter chungangensis</name>
    <dbReference type="NCBI Taxonomy" id="979746"/>
    <lineage>
        <taxon>Bacteria</taxon>
        <taxon>Bacillati</taxon>
        <taxon>Actinomycetota</taxon>
        <taxon>Actinomycetes</taxon>
        <taxon>Micrococcales</taxon>
        <taxon>Microbacteriaceae</taxon>
        <taxon>Gulosibacter</taxon>
    </lineage>
</organism>